<proteinExistence type="predicted"/>
<accession>A0A9W9SEX6</accession>
<name>A0A9W9SEX6_9EURO</name>
<keyword evidence="3" id="KW-1185">Reference proteome</keyword>
<reference evidence="2" key="1">
    <citation type="submission" date="2022-11" db="EMBL/GenBank/DDBJ databases">
        <authorList>
            <person name="Petersen C."/>
        </authorList>
    </citation>
    <scope>NUCLEOTIDE SEQUENCE</scope>
    <source>
        <strain evidence="2">IBT 29864</strain>
    </source>
</reference>
<dbReference type="OrthoDB" id="5350472at2759"/>
<dbReference type="RefSeq" id="XP_056556239.1">
    <property type="nucleotide sequence ID" value="XM_056697714.1"/>
</dbReference>
<feature type="compositionally biased region" description="Polar residues" evidence="1">
    <location>
        <begin position="17"/>
        <end position="27"/>
    </location>
</feature>
<feature type="compositionally biased region" description="Polar residues" evidence="1">
    <location>
        <begin position="1"/>
        <end position="10"/>
    </location>
</feature>
<protein>
    <submittedName>
        <fullName evidence="2">Uncharacterized protein</fullName>
    </submittedName>
</protein>
<gene>
    <name evidence="2" type="ORF">N7496_004785</name>
</gene>
<dbReference type="EMBL" id="JAPZBS010000004">
    <property type="protein sequence ID" value="KAJ5377376.1"/>
    <property type="molecule type" value="Genomic_DNA"/>
</dbReference>
<organism evidence="2 3">
    <name type="scientific">Penicillium cataractarum</name>
    <dbReference type="NCBI Taxonomy" id="2100454"/>
    <lineage>
        <taxon>Eukaryota</taxon>
        <taxon>Fungi</taxon>
        <taxon>Dikarya</taxon>
        <taxon>Ascomycota</taxon>
        <taxon>Pezizomycotina</taxon>
        <taxon>Eurotiomycetes</taxon>
        <taxon>Eurotiomycetidae</taxon>
        <taxon>Eurotiales</taxon>
        <taxon>Aspergillaceae</taxon>
        <taxon>Penicillium</taxon>
    </lineage>
</organism>
<evidence type="ECO:0000256" key="1">
    <source>
        <dbReference type="SAM" id="MobiDB-lite"/>
    </source>
</evidence>
<feature type="region of interest" description="Disordered" evidence="1">
    <location>
        <begin position="1"/>
        <end position="27"/>
    </location>
</feature>
<dbReference type="GeneID" id="81436893"/>
<sequence length="143" mass="15659">MSASGVSTPPSKVVSIESPTKTSSLPPVSTGQLPLIFGHIAKDFQFTDPPGWNSSPSNPLYHKEWIGADSEGQIIARSYGLQPGQPVMEDINGWHTIFLSGNTFYLWGRMGDEVQEFVPRDIREIASSMSQSGLQELARKPLI</sequence>
<reference evidence="2" key="2">
    <citation type="journal article" date="2023" name="IMA Fungus">
        <title>Comparative genomic study of the Penicillium genus elucidates a diverse pangenome and 15 lateral gene transfer events.</title>
        <authorList>
            <person name="Petersen C."/>
            <person name="Sorensen T."/>
            <person name="Nielsen M.R."/>
            <person name="Sondergaard T.E."/>
            <person name="Sorensen J.L."/>
            <person name="Fitzpatrick D.A."/>
            <person name="Frisvad J.C."/>
            <person name="Nielsen K.L."/>
        </authorList>
    </citation>
    <scope>NUCLEOTIDE SEQUENCE</scope>
    <source>
        <strain evidence="2">IBT 29864</strain>
    </source>
</reference>
<evidence type="ECO:0000313" key="3">
    <source>
        <dbReference type="Proteomes" id="UP001147782"/>
    </source>
</evidence>
<evidence type="ECO:0000313" key="2">
    <source>
        <dbReference type="EMBL" id="KAJ5377376.1"/>
    </source>
</evidence>
<dbReference type="Proteomes" id="UP001147782">
    <property type="component" value="Unassembled WGS sequence"/>
</dbReference>
<comment type="caution">
    <text evidence="2">The sequence shown here is derived from an EMBL/GenBank/DDBJ whole genome shotgun (WGS) entry which is preliminary data.</text>
</comment>
<dbReference type="AlphaFoldDB" id="A0A9W9SEX6"/>